<dbReference type="eggNOG" id="COG1349">
    <property type="taxonomic scope" value="Bacteria"/>
</dbReference>
<dbReference type="AlphaFoldDB" id="F2NAK4"/>
<name>F2NAK4_CORGP</name>
<dbReference type="Gene3D" id="3.40.50.1360">
    <property type="match status" value="1"/>
</dbReference>
<dbReference type="PANTHER" id="PTHR30363:SF44">
    <property type="entry name" value="AGA OPERON TRANSCRIPTIONAL REPRESSOR-RELATED"/>
    <property type="match status" value="1"/>
</dbReference>
<protein>
    <submittedName>
        <fullName evidence="5">Transcriptional regulator, DeoR family</fullName>
    </submittedName>
</protein>
<dbReference type="OrthoDB" id="7688673at2"/>
<dbReference type="InterPro" id="IPR014036">
    <property type="entry name" value="DeoR-like_C"/>
</dbReference>
<evidence type="ECO:0000259" key="4">
    <source>
        <dbReference type="PROSITE" id="PS51000"/>
    </source>
</evidence>
<dbReference type="Pfam" id="PF08220">
    <property type="entry name" value="HTH_DeoR"/>
    <property type="match status" value="1"/>
</dbReference>
<dbReference type="InterPro" id="IPR037171">
    <property type="entry name" value="NagB/RpiA_transferase-like"/>
</dbReference>
<dbReference type="GO" id="GO:0003700">
    <property type="term" value="F:DNA-binding transcription factor activity"/>
    <property type="evidence" value="ECO:0007669"/>
    <property type="project" value="InterPro"/>
</dbReference>
<dbReference type="InterPro" id="IPR036388">
    <property type="entry name" value="WH-like_DNA-bd_sf"/>
</dbReference>
<evidence type="ECO:0000256" key="1">
    <source>
        <dbReference type="ARBA" id="ARBA00023015"/>
    </source>
</evidence>
<dbReference type="InterPro" id="IPR036390">
    <property type="entry name" value="WH_DNA-bd_sf"/>
</dbReference>
<dbReference type="PRINTS" id="PR00037">
    <property type="entry name" value="HTHLACR"/>
</dbReference>
<dbReference type="Gene3D" id="1.10.10.10">
    <property type="entry name" value="Winged helix-like DNA-binding domain superfamily/Winged helix DNA-binding domain"/>
    <property type="match status" value="1"/>
</dbReference>
<sequence length="259" mass="28597">MDMTEVRKSKILETLRAKRSVRIMDLSKQLRVSRETIRKDLAEMEQEGLLRKTYGGAVLDEANVETDYDRRRGESDAAKKAIAQRAVKFIEPGDTIYLDYGTTTYALAEQLANSTGLTVVTNTIPIVNRLIHSPGIELIILGGNVRKNEDSLFGSLGLNSASDIFVDIGFFGCAGITPQAGPTNYHMGEIEISKLMVAHSRTSILLADASKIGRSALYRTSEIADIDIFITDDIDDSAMETEFTEANVEVIKIDRSKDE</sequence>
<dbReference type="STRING" id="700015.Corgl_0413"/>
<keyword evidence="1" id="KW-0805">Transcription regulation</keyword>
<dbReference type="SMART" id="SM00420">
    <property type="entry name" value="HTH_DEOR"/>
    <property type="match status" value="1"/>
</dbReference>
<reference evidence="6" key="1">
    <citation type="journal article" date="2013" name="Stand. Genomic Sci.">
        <title>Complete genome sequence of Coriobacterium glomerans type strain (PW2(T)) from the midgut of Pyrrhocoris apterus L. (red soldier bug).</title>
        <authorList>
            <person name="Stackebrandt E."/>
            <person name="Zeytun A."/>
            <person name="Lapidus A."/>
            <person name="Nolan M."/>
            <person name="Lucas S."/>
            <person name="Hammon N."/>
            <person name="Deshpande S."/>
            <person name="Cheng J.F."/>
            <person name="Tapia R."/>
            <person name="Goodwin L.A."/>
            <person name="Pitluck S."/>
            <person name="Liolios K."/>
            <person name="Pagani I."/>
            <person name="Ivanova N."/>
            <person name="Mavromatis K."/>
            <person name="Mikhailova N."/>
            <person name="Huntemann M."/>
            <person name="Pati A."/>
            <person name="Chen A."/>
            <person name="Palaniappan K."/>
            <person name="Chang Y.J."/>
            <person name="Land M."/>
            <person name="Hauser L."/>
            <person name="Rohde M."/>
            <person name="Pukall R."/>
            <person name="Goker M."/>
            <person name="Detter J.C."/>
            <person name="Woyke T."/>
            <person name="Bristow J."/>
            <person name="Eisen J.A."/>
            <person name="Markowitz V."/>
            <person name="Hugenholtz P."/>
            <person name="Kyrpides N.C."/>
            <person name="Klenk H.P."/>
        </authorList>
    </citation>
    <scope>NUCLEOTIDE SEQUENCE</scope>
    <source>
        <strain evidence="6">ATCC 49209 / DSM 20642 / JCM 10262 / PW2</strain>
    </source>
</reference>
<evidence type="ECO:0000313" key="6">
    <source>
        <dbReference type="Proteomes" id="UP000006851"/>
    </source>
</evidence>
<organism evidence="5 6">
    <name type="scientific">Coriobacterium glomerans (strain ATCC 49209 / DSM 20642 / JCM 10262 / PW2)</name>
    <dbReference type="NCBI Taxonomy" id="700015"/>
    <lineage>
        <taxon>Bacteria</taxon>
        <taxon>Bacillati</taxon>
        <taxon>Actinomycetota</taxon>
        <taxon>Coriobacteriia</taxon>
        <taxon>Coriobacteriales</taxon>
        <taxon>Coriobacteriaceae</taxon>
        <taxon>Coriobacterium</taxon>
    </lineage>
</organism>
<dbReference type="SMART" id="SM01134">
    <property type="entry name" value="DeoRC"/>
    <property type="match status" value="1"/>
</dbReference>
<gene>
    <name evidence="5" type="ordered locus">Corgl_0413</name>
</gene>
<dbReference type="InterPro" id="IPR018356">
    <property type="entry name" value="Tscrpt_reg_HTH_DeoR_CS"/>
</dbReference>
<dbReference type="PROSITE" id="PS00894">
    <property type="entry name" value="HTH_DEOR_1"/>
    <property type="match status" value="1"/>
</dbReference>
<dbReference type="KEGG" id="cgo:Corgl_0413"/>
<keyword evidence="3" id="KW-0804">Transcription</keyword>
<dbReference type="HOGENOM" id="CLU_060699_0_1_11"/>
<accession>F2NAK4</accession>
<dbReference type="SUPFAM" id="SSF46785">
    <property type="entry name" value="Winged helix' DNA-binding domain"/>
    <property type="match status" value="1"/>
</dbReference>
<dbReference type="InterPro" id="IPR050313">
    <property type="entry name" value="Carb_Metab_HTH_regulators"/>
</dbReference>
<dbReference type="Proteomes" id="UP000006851">
    <property type="component" value="Chromosome"/>
</dbReference>
<dbReference type="InterPro" id="IPR001034">
    <property type="entry name" value="DeoR_HTH"/>
</dbReference>
<evidence type="ECO:0000256" key="3">
    <source>
        <dbReference type="ARBA" id="ARBA00023163"/>
    </source>
</evidence>
<evidence type="ECO:0000313" key="5">
    <source>
        <dbReference type="EMBL" id="AEB06531.1"/>
    </source>
</evidence>
<keyword evidence="2" id="KW-0238">DNA-binding</keyword>
<evidence type="ECO:0000256" key="2">
    <source>
        <dbReference type="ARBA" id="ARBA00023125"/>
    </source>
</evidence>
<dbReference type="SUPFAM" id="SSF100950">
    <property type="entry name" value="NagB/RpiA/CoA transferase-like"/>
    <property type="match status" value="1"/>
</dbReference>
<keyword evidence="6" id="KW-1185">Reference proteome</keyword>
<feature type="domain" description="HTH deoR-type" evidence="4">
    <location>
        <begin position="4"/>
        <end position="59"/>
    </location>
</feature>
<dbReference type="GO" id="GO:0003677">
    <property type="term" value="F:DNA binding"/>
    <property type="evidence" value="ECO:0007669"/>
    <property type="project" value="UniProtKB-KW"/>
</dbReference>
<proteinExistence type="predicted"/>
<dbReference type="Pfam" id="PF00455">
    <property type="entry name" value="DeoRC"/>
    <property type="match status" value="1"/>
</dbReference>
<dbReference type="EMBL" id="CP002628">
    <property type="protein sequence ID" value="AEB06531.1"/>
    <property type="molecule type" value="Genomic_DNA"/>
</dbReference>
<dbReference type="PANTHER" id="PTHR30363">
    <property type="entry name" value="HTH-TYPE TRANSCRIPTIONAL REGULATOR SRLR-RELATED"/>
    <property type="match status" value="1"/>
</dbReference>
<dbReference type="PROSITE" id="PS51000">
    <property type="entry name" value="HTH_DEOR_2"/>
    <property type="match status" value="1"/>
</dbReference>